<dbReference type="Proteomes" id="UP001234297">
    <property type="component" value="Chromosome 3"/>
</dbReference>
<evidence type="ECO:0000313" key="2">
    <source>
        <dbReference type="Proteomes" id="UP001234297"/>
    </source>
</evidence>
<evidence type="ECO:0000313" key="1">
    <source>
        <dbReference type="EMBL" id="KAJ8637411.1"/>
    </source>
</evidence>
<keyword evidence="2" id="KW-1185">Reference proteome</keyword>
<sequence length="669" mass="74103">MDEDQEQRHCCRFCSKTFPCGRSLGGHMRSHMTVNSAAADEKLQWSRAPGNGGGETSSSKKNSSSKGLEAGGHVGYGLRENPKKTWRFSDSDNGISPKGKVCKECGKEFQSRKALFGHMRCHTDRLSHNLVEENSWSGGTATLKEVLDSQSENEGTGVRTRRRRRSRRIRYGTPPSLSVVCASSSVSDIGQEQEDVAISLMMLSRGVGSWGTSNSVAQESSGHDSVVFEVKSLQKQKRVTGKDGDFVCKGDGMAKMKKPIEELEEFDASDTENAWLERKASEFHVSESGFVRDRVKKAELSASDDGFVRDDEFNNPRINGSDSTFAGEERGYDVSEVEFGKDSCRKARPDCSDVEWKKNSGKKTRSSRAVAELGIDFSVDSRFRVDSEFSKYVSNKRARNNVQHAEIGRGSPNKNRHDASVNELRTDGYKKSRFECTACNKTFQSYQALGGHRASHKKVKGCFASRIESGDNSIETDLSPDPATDEKFKSCKIDEKLKSCKVENLIDRRGRGETSNGPKKIKVHQCPICLKFFASGQALGGHKRSHLVGNSDARADACQTIVIQQPLPEFPDLLDLNLPAPLEEETNGHIGHDIDKNASVQTVDGFSFHSFFHGFTLPDKCDPLKFQSMWSAPEVLIWGSMRLSLTTSTHSLIFLSGPFATNHRCQRTS</sequence>
<dbReference type="EMBL" id="CM056811">
    <property type="protein sequence ID" value="KAJ8637411.1"/>
    <property type="molecule type" value="Genomic_DNA"/>
</dbReference>
<accession>A0ACC2LVL8</accession>
<reference evidence="1 2" key="1">
    <citation type="journal article" date="2022" name="Hortic Res">
        <title>A haplotype resolved chromosomal level avocado genome allows analysis of novel avocado genes.</title>
        <authorList>
            <person name="Nath O."/>
            <person name="Fletcher S.J."/>
            <person name="Hayward A."/>
            <person name="Shaw L.M."/>
            <person name="Masouleh A.K."/>
            <person name="Furtado A."/>
            <person name="Henry R.J."/>
            <person name="Mitter N."/>
        </authorList>
    </citation>
    <scope>NUCLEOTIDE SEQUENCE [LARGE SCALE GENOMIC DNA]</scope>
    <source>
        <strain evidence="2">cv. Hass</strain>
    </source>
</reference>
<name>A0ACC2LVL8_PERAE</name>
<proteinExistence type="predicted"/>
<comment type="caution">
    <text evidence="1">The sequence shown here is derived from an EMBL/GenBank/DDBJ whole genome shotgun (WGS) entry which is preliminary data.</text>
</comment>
<gene>
    <name evidence="1" type="ORF">MRB53_011678</name>
</gene>
<organism evidence="1 2">
    <name type="scientific">Persea americana</name>
    <name type="common">Avocado</name>
    <dbReference type="NCBI Taxonomy" id="3435"/>
    <lineage>
        <taxon>Eukaryota</taxon>
        <taxon>Viridiplantae</taxon>
        <taxon>Streptophyta</taxon>
        <taxon>Embryophyta</taxon>
        <taxon>Tracheophyta</taxon>
        <taxon>Spermatophyta</taxon>
        <taxon>Magnoliopsida</taxon>
        <taxon>Magnoliidae</taxon>
        <taxon>Laurales</taxon>
        <taxon>Lauraceae</taxon>
        <taxon>Persea</taxon>
    </lineage>
</organism>
<protein>
    <submittedName>
        <fullName evidence="1">Uncharacterized protein</fullName>
    </submittedName>
</protein>